<dbReference type="Proteomes" id="UP001150062">
    <property type="component" value="Unassembled WGS sequence"/>
</dbReference>
<dbReference type="EMBL" id="JAOAOG010000163">
    <property type="protein sequence ID" value="KAJ6244553.1"/>
    <property type="molecule type" value="Genomic_DNA"/>
</dbReference>
<sequence length="294" mass="35314">MKKKKKIHKYLNEACAEHPEINKSPLNLTCVEALRQEKPILIYFHSYHHPECKKFVQTTLSSTSLTTFLNKNILFWVGDIDEVREYEGFVDKLQLNEHPFLALIMTTPFKGCIDIMQGAKTKTTKAFKTQLKKSYNLFERILKREKRILHIKERIINLNKLVDQDDWLHNLHYTYKKQFIQESRQLNNELLFLQNRHNHLEKIKKLKQLKKEKLFKKIEILKKQLPEEPKEKDKNITEIVFRFRDGERLKRKFYSTNSVFACFCFVQIQYPGIEDFNLISPYPRLTIRKIDLDL</sequence>
<reference evidence="3" key="1">
    <citation type="submission" date="2022-08" db="EMBL/GenBank/DDBJ databases">
        <title>Novel sulfate-reducing endosymbionts in the free-living metamonad Anaeramoeba.</title>
        <authorList>
            <person name="Jerlstrom-Hultqvist J."/>
            <person name="Cepicka I."/>
            <person name="Gallot-Lavallee L."/>
            <person name="Salas-Leiva D."/>
            <person name="Curtis B.A."/>
            <person name="Zahonova K."/>
            <person name="Pipaliya S."/>
            <person name="Dacks J."/>
            <person name="Roger A.J."/>
        </authorList>
    </citation>
    <scope>NUCLEOTIDE SEQUENCE</scope>
    <source>
        <strain evidence="3">Schooner1</strain>
    </source>
</reference>
<dbReference type="SUPFAM" id="SSF54236">
    <property type="entry name" value="Ubiquitin-like"/>
    <property type="match status" value="1"/>
</dbReference>
<dbReference type="InterPro" id="IPR050730">
    <property type="entry name" value="UBX_domain-protein"/>
</dbReference>
<feature type="coiled-coil region" evidence="1">
    <location>
        <begin position="176"/>
        <end position="203"/>
    </location>
</feature>
<accession>A0ABQ8YIW9</accession>
<dbReference type="SUPFAM" id="SSF52833">
    <property type="entry name" value="Thioredoxin-like"/>
    <property type="match status" value="1"/>
</dbReference>
<keyword evidence="1" id="KW-0175">Coiled coil</keyword>
<dbReference type="Gene3D" id="3.10.20.90">
    <property type="entry name" value="Phosphatidylinositol 3-kinase Catalytic Subunit, Chain A, domain 1"/>
    <property type="match status" value="1"/>
</dbReference>
<dbReference type="PROSITE" id="PS50033">
    <property type="entry name" value="UBX"/>
    <property type="match status" value="1"/>
</dbReference>
<dbReference type="SMART" id="SM00594">
    <property type="entry name" value="UAS"/>
    <property type="match status" value="1"/>
</dbReference>
<dbReference type="InterPro" id="IPR036249">
    <property type="entry name" value="Thioredoxin-like_sf"/>
</dbReference>
<dbReference type="InterPro" id="IPR029071">
    <property type="entry name" value="Ubiquitin-like_domsf"/>
</dbReference>
<dbReference type="PANTHER" id="PTHR23322">
    <property type="entry name" value="FAS-ASSOCIATED PROTEIN"/>
    <property type="match status" value="1"/>
</dbReference>
<dbReference type="InterPro" id="IPR001012">
    <property type="entry name" value="UBX_dom"/>
</dbReference>
<dbReference type="Pfam" id="PF00789">
    <property type="entry name" value="UBX"/>
    <property type="match status" value="1"/>
</dbReference>
<dbReference type="Gene3D" id="3.40.30.10">
    <property type="entry name" value="Glutaredoxin"/>
    <property type="match status" value="1"/>
</dbReference>
<evidence type="ECO:0000313" key="4">
    <source>
        <dbReference type="Proteomes" id="UP001150062"/>
    </source>
</evidence>
<comment type="caution">
    <text evidence="3">The sequence shown here is derived from an EMBL/GenBank/DDBJ whole genome shotgun (WGS) entry which is preliminary data.</text>
</comment>
<keyword evidence="4" id="KW-1185">Reference proteome</keyword>
<organism evidence="3 4">
    <name type="scientific">Anaeramoeba flamelloides</name>
    <dbReference type="NCBI Taxonomy" id="1746091"/>
    <lineage>
        <taxon>Eukaryota</taxon>
        <taxon>Metamonada</taxon>
        <taxon>Anaeramoebidae</taxon>
        <taxon>Anaeramoeba</taxon>
    </lineage>
</organism>
<gene>
    <name evidence="3" type="ORF">M0813_21139</name>
</gene>
<dbReference type="InterPro" id="IPR006577">
    <property type="entry name" value="UAS"/>
</dbReference>
<evidence type="ECO:0000259" key="2">
    <source>
        <dbReference type="PROSITE" id="PS50033"/>
    </source>
</evidence>
<protein>
    <submittedName>
        <fullName evidence="3">Fas-associated protein</fullName>
    </submittedName>
</protein>
<feature type="domain" description="UBX" evidence="2">
    <location>
        <begin position="232"/>
        <end position="294"/>
    </location>
</feature>
<evidence type="ECO:0000313" key="3">
    <source>
        <dbReference type="EMBL" id="KAJ6244553.1"/>
    </source>
</evidence>
<proteinExistence type="predicted"/>
<name>A0ABQ8YIW9_9EUKA</name>
<evidence type="ECO:0000256" key="1">
    <source>
        <dbReference type="SAM" id="Coils"/>
    </source>
</evidence>